<dbReference type="AlphaFoldDB" id="A0AAU9ME71"/>
<feature type="repeat" description="PPR" evidence="3">
    <location>
        <begin position="367"/>
        <end position="401"/>
    </location>
</feature>
<feature type="repeat" description="PPR" evidence="3">
    <location>
        <begin position="467"/>
        <end position="497"/>
    </location>
</feature>
<organism evidence="6 7">
    <name type="scientific">Lactuca virosa</name>
    <dbReference type="NCBI Taxonomy" id="75947"/>
    <lineage>
        <taxon>Eukaryota</taxon>
        <taxon>Viridiplantae</taxon>
        <taxon>Streptophyta</taxon>
        <taxon>Embryophyta</taxon>
        <taxon>Tracheophyta</taxon>
        <taxon>Spermatophyta</taxon>
        <taxon>Magnoliopsida</taxon>
        <taxon>eudicotyledons</taxon>
        <taxon>Gunneridae</taxon>
        <taxon>Pentapetalae</taxon>
        <taxon>asterids</taxon>
        <taxon>campanulids</taxon>
        <taxon>Asterales</taxon>
        <taxon>Asteraceae</taxon>
        <taxon>Cichorioideae</taxon>
        <taxon>Cichorieae</taxon>
        <taxon>Lactucinae</taxon>
        <taxon>Lactuca</taxon>
    </lineage>
</organism>
<feature type="repeat" description="PPR" evidence="3">
    <location>
        <begin position="265"/>
        <end position="299"/>
    </location>
</feature>
<dbReference type="InterPro" id="IPR032867">
    <property type="entry name" value="DYW_dom"/>
</dbReference>
<evidence type="ECO:0000313" key="5">
    <source>
        <dbReference type="EMBL" id="CAH1415959.1"/>
    </source>
</evidence>
<dbReference type="InterPro" id="IPR046848">
    <property type="entry name" value="E_motif"/>
</dbReference>
<dbReference type="FunFam" id="1.25.40.10:FF:000344">
    <property type="entry name" value="Pentatricopeptide repeat-containing protein"/>
    <property type="match status" value="1"/>
</dbReference>
<comment type="similarity">
    <text evidence="1">Belongs to the PPR family. PCMP-H subfamily.</text>
</comment>
<dbReference type="PANTHER" id="PTHR47926">
    <property type="entry name" value="PENTATRICOPEPTIDE REPEAT-CONTAINING PROTEIN"/>
    <property type="match status" value="1"/>
</dbReference>
<evidence type="ECO:0000313" key="6">
    <source>
        <dbReference type="EMBL" id="CAH1420195.1"/>
    </source>
</evidence>
<proteinExistence type="inferred from homology"/>
<keyword evidence="7" id="KW-1185">Reference proteome</keyword>
<sequence length="879" mass="99652">MLLMTKATTFSSWVSPDLHIRNQKHLLHHKNVKPTLRSLQFLSQSFNTLYCTRIPATLTLTTTSNHQVTDYNVEIFRFCEMGNLQKAMDLVCKSEEVDSKTYCHILQLCAESKALHHGKTVHNLICLRGIELDSVLGSKLVFMYVSCGDVREGRRIFDKIEKHHVFLWNFMMNAYAKMGDYEETVSLFRVMQEVGVEPDSYTFSCLFKCFAALGNENFGESIHGYVLKLGFGLDCTVVNSMIALYFKRGNIDNARKLFDHLPERDVITWNTMINGYVANSLPETAFEVFKNMLNSRVSMDLATMVSVVAACASMGVLTLGQTIHAFTVKSEFNKETKFNNTLLDMYSKCGDMDAALQVFKNMDERSSVVSWTSLIAGYTRKGESHKAIELFLNMKKKGVKPDTFTVTSILHACASNGSLEKGKEVHNYIKENKIQSLAVSNALMDMYAKCGSMDDSYHVFSETPFKDIVSWNTMIGGYSKNCLPSEALTLFTKMQSEIKPDNITMTCILPACASLASLNKGREIHTHVLKKGFSSDQFVINALIDMYMKCGALLLAKSIFELTKIKNLVTWTIMISGYAMHGFGHEALSTFKKMCENNEKGKKGIEHNEASFTSILYACSHSGLLNEGQEFYKIMVNEFKIEPKLEHYACMVDLLSKTGKLSEAYKFIKKMPVKPNSTIWGALLSGCRFHHDVKLAEKVAEEIFELEPENTGNYLLLANIYSEAEKWKEVKVLRDRIVTRGVKKNVGCSWIEIKGQVYIFVGGDKENPEAKKIESLLDKLKMEMKKDGCLDRVKYGLVDEDMEKEVKVCGHSEKLAMGFGILKLAHGRTIRVTKNMRVCWECHEMAKFVSKNVGRQIVLRDSNRFHHFKDGFCSCRGYW</sequence>
<gene>
    <name evidence="5" type="ORF">LVIROSA_LOCUS3767</name>
    <name evidence="6" type="ORF">LVIROSA_LOCUS7681</name>
</gene>
<feature type="domain" description="DYW" evidence="4">
    <location>
        <begin position="800"/>
        <end position="879"/>
    </location>
</feature>
<dbReference type="Proteomes" id="UP001157418">
    <property type="component" value="Unassembled WGS sequence"/>
</dbReference>
<accession>A0AAU9ME71</accession>
<dbReference type="FunFam" id="1.25.40.10:FF:000090">
    <property type="entry name" value="Pentatricopeptide repeat-containing protein, chloroplastic"/>
    <property type="match status" value="1"/>
</dbReference>
<evidence type="ECO:0000256" key="1">
    <source>
        <dbReference type="ARBA" id="ARBA00006643"/>
    </source>
</evidence>
<feature type="repeat" description="PPR" evidence="3">
    <location>
        <begin position="164"/>
        <end position="198"/>
    </location>
</feature>
<dbReference type="EMBL" id="CAKMRJ010000893">
    <property type="protein sequence ID" value="CAH1420195.1"/>
    <property type="molecule type" value="Genomic_DNA"/>
</dbReference>
<dbReference type="Pfam" id="PF13041">
    <property type="entry name" value="PPR_2"/>
    <property type="match status" value="4"/>
</dbReference>
<dbReference type="PROSITE" id="PS51375">
    <property type="entry name" value="PPR"/>
    <property type="match status" value="7"/>
</dbReference>
<dbReference type="SUPFAM" id="SSF48452">
    <property type="entry name" value="TPR-like"/>
    <property type="match status" value="1"/>
</dbReference>
<feature type="repeat" description="PPR" evidence="3">
    <location>
        <begin position="567"/>
        <end position="601"/>
    </location>
</feature>
<dbReference type="GO" id="GO:0008270">
    <property type="term" value="F:zinc ion binding"/>
    <property type="evidence" value="ECO:0007669"/>
    <property type="project" value="InterPro"/>
</dbReference>
<dbReference type="PANTHER" id="PTHR47926:SF362">
    <property type="entry name" value="DYW DOMAIN-CONTAINING PROTEIN"/>
    <property type="match status" value="1"/>
</dbReference>
<dbReference type="GO" id="GO:0003729">
    <property type="term" value="F:mRNA binding"/>
    <property type="evidence" value="ECO:0007669"/>
    <property type="project" value="UniProtKB-ARBA"/>
</dbReference>
<dbReference type="Pfam" id="PF14432">
    <property type="entry name" value="DYW_deaminase"/>
    <property type="match status" value="1"/>
</dbReference>
<dbReference type="GO" id="GO:0009451">
    <property type="term" value="P:RNA modification"/>
    <property type="evidence" value="ECO:0007669"/>
    <property type="project" value="InterPro"/>
</dbReference>
<comment type="caution">
    <text evidence="6">The sequence shown here is derived from an EMBL/GenBank/DDBJ whole genome shotgun (WGS) entry which is preliminary data.</text>
</comment>
<dbReference type="EMBL" id="CAKMRJ010000002">
    <property type="protein sequence ID" value="CAH1415959.1"/>
    <property type="molecule type" value="Genomic_DNA"/>
</dbReference>
<dbReference type="NCBIfam" id="TIGR00756">
    <property type="entry name" value="PPR"/>
    <property type="match status" value="6"/>
</dbReference>
<dbReference type="Pfam" id="PF01535">
    <property type="entry name" value="PPR"/>
    <property type="match status" value="5"/>
</dbReference>
<feature type="repeat" description="PPR" evidence="3">
    <location>
        <begin position="402"/>
        <end position="436"/>
    </location>
</feature>
<reference evidence="6 7" key="1">
    <citation type="submission" date="2022-01" db="EMBL/GenBank/DDBJ databases">
        <authorList>
            <person name="Xiong W."/>
            <person name="Schranz E."/>
        </authorList>
    </citation>
    <scope>NUCLEOTIDE SEQUENCE [LARGE SCALE GENOMIC DNA]</scope>
</reference>
<name>A0AAU9ME71_9ASTR</name>
<dbReference type="InterPro" id="IPR046960">
    <property type="entry name" value="PPR_At4g14850-like_plant"/>
</dbReference>
<keyword evidence="2" id="KW-0677">Repeat</keyword>
<feature type="repeat" description="PPR" evidence="3">
    <location>
        <begin position="335"/>
        <end position="365"/>
    </location>
</feature>
<evidence type="ECO:0000256" key="2">
    <source>
        <dbReference type="ARBA" id="ARBA00022737"/>
    </source>
</evidence>
<protein>
    <recommendedName>
        <fullName evidence="4">DYW domain-containing protein</fullName>
    </recommendedName>
</protein>
<dbReference type="InterPro" id="IPR011990">
    <property type="entry name" value="TPR-like_helical_dom_sf"/>
</dbReference>
<dbReference type="InterPro" id="IPR002885">
    <property type="entry name" value="PPR_rpt"/>
</dbReference>
<dbReference type="FunFam" id="1.25.40.10:FF:000073">
    <property type="entry name" value="Pentatricopeptide repeat-containing protein chloroplastic"/>
    <property type="match status" value="1"/>
</dbReference>
<evidence type="ECO:0000259" key="4">
    <source>
        <dbReference type="Pfam" id="PF14432"/>
    </source>
</evidence>
<evidence type="ECO:0000256" key="3">
    <source>
        <dbReference type="PROSITE-ProRule" id="PRU00708"/>
    </source>
</evidence>
<evidence type="ECO:0000313" key="7">
    <source>
        <dbReference type="Proteomes" id="UP001157418"/>
    </source>
</evidence>
<dbReference type="Gene3D" id="1.25.40.10">
    <property type="entry name" value="Tetratricopeptide repeat domain"/>
    <property type="match status" value="6"/>
</dbReference>
<dbReference type="FunFam" id="1.25.40.10:FF:000436">
    <property type="entry name" value="Pentatricopeptide repeat-containing protein At5g39350 family"/>
    <property type="match status" value="1"/>
</dbReference>
<dbReference type="Pfam" id="PF20431">
    <property type="entry name" value="E_motif"/>
    <property type="match status" value="1"/>
</dbReference>